<dbReference type="InterPro" id="IPR000644">
    <property type="entry name" value="CBS_dom"/>
</dbReference>
<name>A0A074MVR0_ERYLO</name>
<accession>A0A074MVR0</accession>
<proteinExistence type="predicted"/>
<dbReference type="Gene3D" id="3.10.580.10">
    <property type="entry name" value="CBS-domain"/>
    <property type="match status" value="1"/>
</dbReference>
<feature type="domain" description="CBS" evidence="3">
    <location>
        <begin position="35"/>
        <end position="90"/>
    </location>
</feature>
<dbReference type="InterPro" id="IPR046342">
    <property type="entry name" value="CBS_dom_sf"/>
</dbReference>
<sequence>MTKATNTKPATRRSDDNGQGTGPPNLAELKACNIMSGSVISIHTDVSIHDAAEMLIDHGVSALPVVSGRKVVGILSETDFAPPGGVGQPARHLRR</sequence>
<dbReference type="EMBL" id="JMIW01000004">
    <property type="protein sequence ID" value="KEO89672.1"/>
    <property type="molecule type" value="Genomic_DNA"/>
</dbReference>
<dbReference type="SUPFAM" id="SSF54631">
    <property type="entry name" value="CBS-domain pair"/>
    <property type="match status" value="1"/>
</dbReference>
<reference evidence="4 5" key="1">
    <citation type="submission" date="2014-04" db="EMBL/GenBank/DDBJ databases">
        <title>A comprehensive comparison of genomes of Erythrobacter spp. strains.</title>
        <authorList>
            <person name="Zheng Q."/>
        </authorList>
    </citation>
    <scope>NUCLEOTIDE SEQUENCE [LARGE SCALE GENOMIC DNA]</scope>
    <source>
        <strain evidence="4 5">DSM 6997</strain>
    </source>
</reference>
<dbReference type="PROSITE" id="PS51371">
    <property type="entry name" value="CBS"/>
    <property type="match status" value="1"/>
</dbReference>
<evidence type="ECO:0000256" key="1">
    <source>
        <dbReference type="PROSITE-ProRule" id="PRU00703"/>
    </source>
</evidence>
<keyword evidence="5" id="KW-1185">Reference proteome</keyword>
<dbReference type="OrthoDB" id="9783590at2"/>
<evidence type="ECO:0000256" key="2">
    <source>
        <dbReference type="SAM" id="MobiDB-lite"/>
    </source>
</evidence>
<dbReference type="AlphaFoldDB" id="A0A074MVR0"/>
<dbReference type="Pfam" id="PF00571">
    <property type="entry name" value="CBS"/>
    <property type="match status" value="1"/>
</dbReference>
<comment type="caution">
    <text evidence="4">The sequence shown here is derived from an EMBL/GenBank/DDBJ whole genome shotgun (WGS) entry which is preliminary data.</text>
</comment>
<dbReference type="SMART" id="SM00116">
    <property type="entry name" value="CBS"/>
    <property type="match status" value="1"/>
</dbReference>
<evidence type="ECO:0000259" key="3">
    <source>
        <dbReference type="PROSITE" id="PS51371"/>
    </source>
</evidence>
<protein>
    <recommendedName>
        <fullName evidence="3">CBS domain-containing protein</fullName>
    </recommendedName>
</protein>
<dbReference type="Proteomes" id="UP000027647">
    <property type="component" value="Unassembled WGS sequence"/>
</dbReference>
<dbReference type="STRING" id="1044.EH31_10975"/>
<organism evidence="4 5">
    <name type="scientific">Erythrobacter longus</name>
    <dbReference type="NCBI Taxonomy" id="1044"/>
    <lineage>
        <taxon>Bacteria</taxon>
        <taxon>Pseudomonadati</taxon>
        <taxon>Pseudomonadota</taxon>
        <taxon>Alphaproteobacteria</taxon>
        <taxon>Sphingomonadales</taxon>
        <taxon>Erythrobacteraceae</taxon>
        <taxon>Erythrobacter/Porphyrobacter group</taxon>
        <taxon>Erythrobacter</taxon>
    </lineage>
</organism>
<gene>
    <name evidence="4" type="ORF">EH31_10975</name>
</gene>
<dbReference type="RefSeq" id="WP_034960241.1">
    <property type="nucleotide sequence ID" value="NZ_JMIW01000004.1"/>
</dbReference>
<keyword evidence="1" id="KW-0129">CBS domain</keyword>
<evidence type="ECO:0000313" key="4">
    <source>
        <dbReference type="EMBL" id="KEO89672.1"/>
    </source>
</evidence>
<evidence type="ECO:0000313" key="5">
    <source>
        <dbReference type="Proteomes" id="UP000027647"/>
    </source>
</evidence>
<feature type="region of interest" description="Disordered" evidence="2">
    <location>
        <begin position="1"/>
        <end position="25"/>
    </location>
</feature>